<organism evidence="8 9">
    <name type="scientific">Chenopodium quinoa</name>
    <name type="common">Quinoa</name>
    <dbReference type="NCBI Taxonomy" id="63459"/>
    <lineage>
        <taxon>Eukaryota</taxon>
        <taxon>Viridiplantae</taxon>
        <taxon>Streptophyta</taxon>
        <taxon>Embryophyta</taxon>
        <taxon>Tracheophyta</taxon>
        <taxon>Spermatophyta</taxon>
        <taxon>Magnoliopsida</taxon>
        <taxon>eudicotyledons</taxon>
        <taxon>Gunneridae</taxon>
        <taxon>Pentapetalae</taxon>
        <taxon>Caryophyllales</taxon>
        <taxon>Chenopodiaceae</taxon>
        <taxon>Chenopodioideae</taxon>
        <taxon>Atripliceae</taxon>
        <taxon>Chenopodium</taxon>
    </lineage>
</organism>
<protein>
    <recommendedName>
        <fullName evidence="7">MBD domain-containing protein</fullName>
    </recommendedName>
</protein>
<keyword evidence="9" id="KW-1185">Reference proteome</keyword>
<dbReference type="SUPFAM" id="SSF54171">
    <property type="entry name" value="DNA-binding domain"/>
    <property type="match status" value="1"/>
</dbReference>
<evidence type="ECO:0000256" key="5">
    <source>
        <dbReference type="ARBA" id="ARBA00023242"/>
    </source>
</evidence>
<accession>A0A803KRX4</accession>
<feature type="region of interest" description="Disordered" evidence="6">
    <location>
        <begin position="279"/>
        <end position="306"/>
    </location>
</feature>
<dbReference type="Pfam" id="PF01429">
    <property type="entry name" value="MBD"/>
    <property type="match status" value="1"/>
</dbReference>
<reference evidence="8" key="2">
    <citation type="submission" date="2021-03" db="UniProtKB">
        <authorList>
            <consortium name="EnsemblPlants"/>
        </authorList>
    </citation>
    <scope>IDENTIFICATION</scope>
</reference>
<evidence type="ECO:0000256" key="6">
    <source>
        <dbReference type="SAM" id="MobiDB-lite"/>
    </source>
</evidence>
<dbReference type="InterPro" id="IPR016177">
    <property type="entry name" value="DNA-bd_dom_sf"/>
</dbReference>
<dbReference type="InterPro" id="IPR001739">
    <property type="entry name" value="Methyl_CpG_DNA-bd"/>
</dbReference>
<evidence type="ECO:0000313" key="8">
    <source>
        <dbReference type="EnsemblPlants" id="AUR62001781-RA:cds"/>
    </source>
</evidence>
<proteinExistence type="predicted"/>
<feature type="domain" description="MBD" evidence="7">
    <location>
        <begin position="303"/>
        <end position="341"/>
    </location>
</feature>
<reference evidence="8" key="1">
    <citation type="journal article" date="2017" name="Nature">
        <title>The genome of Chenopodium quinoa.</title>
        <authorList>
            <person name="Jarvis D.E."/>
            <person name="Ho Y.S."/>
            <person name="Lightfoot D.J."/>
            <person name="Schmoeckel S.M."/>
            <person name="Li B."/>
            <person name="Borm T.J.A."/>
            <person name="Ohyanagi H."/>
            <person name="Mineta K."/>
            <person name="Michell C.T."/>
            <person name="Saber N."/>
            <person name="Kharbatia N.M."/>
            <person name="Rupper R.R."/>
            <person name="Sharp A.R."/>
            <person name="Dally N."/>
            <person name="Boughton B.A."/>
            <person name="Woo Y.H."/>
            <person name="Gao G."/>
            <person name="Schijlen E.G.W.M."/>
            <person name="Guo X."/>
            <person name="Momin A.A."/>
            <person name="Negrao S."/>
            <person name="Al-Babili S."/>
            <person name="Gehring C."/>
            <person name="Roessner U."/>
            <person name="Jung C."/>
            <person name="Murphy K."/>
            <person name="Arold S.T."/>
            <person name="Gojobori T."/>
            <person name="van der Linden C.G."/>
            <person name="van Loo E.N."/>
            <person name="Jellen E.N."/>
            <person name="Maughan P.J."/>
            <person name="Tester M."/>
        </authorList>
    </citation>
    <scope>NUCLEOTIDE SEQUENCE [LARGE SCALE GENOMIC DNA]</scope>
    <source>
        <strain evidence="8">cv. PI 614886</strain>
    </source>
</reference>
<dbReference type="GO" id="GO:0003677">
    <property type="term" value="F:DNA binding"/>
    <property type="evidence" value="ECO:0007669"/>
    <property type="project" value="UniProtKB-KW"/>
</dbReference>
<dbReference type="EnsemblPlants" id="AUR62001781-RA">
    <property type="protein sequence ID" value="AUR62001781-RA:cds"/>
    <property type="gene ID" value="AUR62001781"/>
</dbReference>
<evidence type="ECO:0000256" key="3">
    <source>
        <dbReference type="ARBA" id="ARBA00023125"/>
    </source>
</evidence>
<evidence type="ECO:0000256" key="2">
    <source>
        <dbReference type="ARBA" id="ARBA00023015"/>
    </source>
</evidence>
<keyword evidence="4" id="KW-0804">Transcription</keyword>
<keyword evidence="3" id="KW-0238">DNA-binding</keyword>
<keyword evidence="2" id="KW-0805">Transcription regulation</keyword>
<evidence type="ECO:0000256" key="4">
    <source>
        <dbReference type="ARBA" id="ARBA00023163"/>
    </source>
</evidence>
<sequence>MEEVVQYLAKEAMKPVSPVPRRTKRKLNDKVEEQIPAEENESPVIVNPPQDWPDWLPQDCFTVVLNGRDIILNDDFIVDLARGIRLAFYAANPGASMTKETSKTDSFFNFETLDSIKREIMMQRGSSSTTIPATTQKTTPPLSNAPIANPNPVEQAPNPIQIQLNEPYVSTFLPMDSSLSQPNGTVVVNPITLPIQVAPMQPFSNPISSFQVVAPFQMNATVTYGNLISAHAIAPAYQQNHINNPCANLCWQVRQEAIFVDEPATNLCLSTPIQEAPIQDAPPIATPINVPPPRRRGRKEKPTGLPDTWIVTQTTRKSGKTKGVVDKTYKSPDGKYFRSWKTAIVHYRNTDGKDDKGEGGSSSGGQAAA</sequence>
<evidence type="ECO:0000313" key="9">
    <source>
        <dbReference type="Proteomes" id="UP000596660"/>
    </source>
</evidence>
<feature type="region of interest" description="Disordered" evidence="6">
    <location>
        <begin position="349"/>
        <end position="369"/>
    </location>
</feature>
<evidence type="ECO:0000256" key="1">
    <source>
        <dbReference type="ARBA" id="ARBA00004123"/>
    </source>
</evidence>
<feature type="compositionally biased region" description="Basic and acidic residues" evidence="6">
    <location>
        <begin position="349"/>
        <end position="358"/>
    </location>
</feature>
<dbReference type="Gramene" id="AUR62001781-RA">
    <property type="protein sequence ID" value="AUR62001781-RA:cds"/>
    <property type="gene ID" value="AUR62001781"/>
</dbReference>
<comment type="subcellular location">
    <subcellularLocation>
        <location evidence="1">Nucleus</location>
    </subcellularLocation>
</comment>
<dbReference type="Proteomes" id="UP000596660">
    <property type="component" value="Unplaced"/>
</dbReference>
<name>A0A803KRX4_CHEQI</name>
<dbReference type="Gene3D" id="3.30.890.10">
    <property type="entry name" value="Methyl-cpg-binding Protein 2, Chain A"/>
    <property type="match status" value="1"/>
</dbReference>
<evidence type="ECO:0000259" key="7">
    <source>
        <dbReference type="Pfam" id="PF01429"/>
    </source>
</evidence>
<dbReference type="GO" id="GO:0005634">
    <property type="term" value="C:nucleus"/>
    <property type="evidence" value="ECO:0007669"/>
    <property type="project" value="UniProtKB-SubCell"/>
</dbReference>
<dbReference type="AlphaFoldDB" id="A0A803KRX4"/>
<keyword evidence="5" id="KW-0539">Nucleus</keyword>